<dbReference type="Proteomes" id="UP000095287">
    <property type="component" value="Unplaced"/>
</dbReference>
<reference evidence="2" key="1">
    <citation type="submission" date="2016-11" db="UniProtKB">
        <authorList>
            <consortium name="WormBaseParasite"/>
        </authorList>
    </citation>
    <scope>IDENTIFICATION</scope>
</reference>
<keyword evidence="1" id="KW-1185">Reference proteome</keyword>
<proteinExistence type="predicted"/>
<organism evidence="1 2">
    <name type="scientific">Steinernema glaseri</name>
    <dbReference type="NCBI Taxonomy" id="37863"/>
    <lineage>
        <taxon>Eukaryota</taxon>
        <taxon>Metazoa</taxon>
        <taxon>Ecdysozoa</taxon>
        <taxon>Nematoda</taxon>
        <taxon>Chromadorea</taxon>
        <taxon>Rhabditida</taxon>
        <taxon>Tylenchina</taxon>
        <taxon>Panagrolaimomorpha</taxon>
        <taxon>Strongyloidoidea</taxon>
        <taxon>Steinernematidae</taxon>
        <taxon>Steinernema</taxon>
    </lineage>
</organism>
<evidence type="ECO:0000313" key="2">
    <source>
        <dbReference type="WBParaSite" id="L893_g33811.t1"/>
    </source>
</evidence>
<sequence length="113" mass="13349">MKNQKNSAIKSPYNEIVEEWRSYKNGLKHIFVRLPLFLVLRVQFILSSARMTWACWSTDGSEENRQQGDRVLIHASFDKKQQMINKHFARTDLERVINSGNRLLIQKENECEP</sequence>
<dbReference type="AlphaFoldDB" id="A0A1I8A953"/>
<accession>A0A1I8A953</accession>
<dbReference type="WBParaSite" id="L893_g33811.t1">
    <property type="protein sequence ID" value="L893_g33811.t1"/>
    <property type="gene ID" value="L893_g33811"/>
</dbReference>
<evidence type="ECO:0000313" key="1">
    <source>
        <dbReference type="Proteomes" id="UP000095287"/>
    </source>
</evidence>
<name>A0A1I8A953_9BILA</name>
<protein>
    <submittedName>
        <fullName evidence="2">Transposase</fullName>
    </submittedName>
</protein>